<dbReference type="AlphaFoldDB" id="A0A8J2V9H3"/>
<feature type="domain" description="Fe/B12 periplasmic-binding" evidence="2">
    <location>
        <begin position="19"/>
        <end position="261"/>
    </location>
</feature>
<dbReference type="Proteomes" id="UP000652231">
    <property type="component" value="Unassembled WGS sequence"/>
</dbReference>
<dbReference type="RefSeq" id="WP_188441044.1">
    <property type="nucleotide sequence ID" value="NZ_BMGK01000005.1"/>
</dbReference>
<dbReference type="SUPFAM" id="SSF53807">
    <property type="entry name" value="Helical backbone' metal receptor"/>
    <property type="match status" value="1"/>
</dbReference>
<dbReference type="InterPro" id="IPR002491">
    <property type="entry name" value="ABC_transptr_periplasmic_BD"/>
</dbReference>
<evidence type="ECO:0000259" key="2">
    <source>
        <dbReference type="PROSITE" id="PS50983"/>
    </source>
</evidence>
<keyword evidence="4" id="KW-1185">Reference proteome</keyword>
<sequence length="261" mass="30008">MDYFDQLKRPISLLKTPSRIVSLVPSQTELLVDLGLEENIVGITKFCVHPIHLKKQKTIVGGTKQVHFEKIKALSPDIIICNKEENTKEMVAKLETIAPVWISDIKNISNCIEMISAFGNIFSVEKKAKEINENIQKNLVSFKNSVAKSSSLKTAYLIWKDPYMAAGKNTFIDELLQLNKFENIFSSRDVRYPEITIEDLHYAELILLSTEPFPFKHIHVEHLKSELGNKKILPVDGEYFSWYGSRLLKTFDYFKKLQSKI</sequence>
<reference evidence="3" key="1">
    <citation type="journal article" date="2014" name="Int. J. Syst. Evol. Microbiol.">
        <title>Complete genome sequence of Corynebacterium casei LMG S-19264T (=DSM 44701T), isolated from a smear-ripened cheese.</title>
        <authorList>
            <consortium name="US DOE Joint Genome Institute (JGI-PGF)"/>
            <person name="Walter F."/>
            <person name="Albersmeier A."/>
            <person name="Kalinowski J."/>
            <person name="Ruckert C."/>
        </authorList>
    </citation>
    <scope>NUCLEOTIDE SEQUENCE</scope>
    <source>
        <strain evidence="3">CGMCC 1.12924</strain>
    </source>
</reference>
<comment type="caution">
    <text evidence="3">The sequence shown here is derived from an EMBL/GenBank/DDBJ whole genome shotgun (WGS) entry which is preliminary data.</text>
</comment>
<dbReference type="InterPro" id="IPR050902">
    <property type="entry name" value="ABC_Transporter_SBP"/>
</dbReference>
<protein>
    <submittedName>
        <fullName evidence="3">Iron ABC transporter</fullName>
    </submittedName>
</protein>
<dbReference type="NCBIfam" id="NF038402">
    <property type="entry name" value="TroA_like"/>
    <property type="match status" value="1"/>
</dbReference>
<dbReference type="PANTHER" id="PTHR30535:SF34">
    <property type="entry name" value="MOLYBDATE-BINDING PROTEIN MOLA"/>
    <property type="match status" value="1"/>
</dbReference>
<gene>
    <name evidence="3" type="ORF">GCM10011312_14420</name>
</gene>
<proteinExistence type="predicted"/>
<dbReference type="EMBL" id="BMGK01000005">
    <property type="protein sequence ID" value="GGD91738.1"/>
    <property type="molecule type" value="Genomic_DNA"/>
</dbReference>
<dbReference type="Pfam" id="PF01497">
    <property type="entry name" value="Peripla_BP_2"/>
    <property type="match status" value="1"/>
</dbReference>
<organism evidence="3 4">
    <name type="scientific">Planktosalinus lacus</name>
    <dbReference type="NCBI Taxonomy" id="1526573"/>
    <lineage>
        <taxon>Bacteria</taxon>
        <taxon>Pseudomonadati</taxon>
        <taxon>Bacteroidota</taxon>
        <taxon>Flavobacteriia</taxon>
        <taxon>Flavobacteriales</taxon>
        <taxon>Flavobacteriaceae</taxon>
        <taxon>Planktosalinus</taxon>
    </lineage>
</organism>
<evidence type="ECO:0000256" key="1">
    <source>
        <dbReference type="ARBA" id="ARBA00022729"/>
    </source>
</evidence>
<dbReference type="PROSITE" id="PS50983">
    <property type="entry name" value="FE_B12_PBP"/>
    <property type="match status" value="1"/>
</dbReference>
<evidence type="ECO:0000313" key="4">
    <source>
        <dbReference type="Proteomes" id="UP000652231"/>
    </source>
</evidence>
<dbReference type="PANTHER" id="PTHR30535">
    <property type="entry name" value="VITAMIN B12-BINDING PROTEIN"/>
    <property type="match status" value="1"/>
</dbReference>
<evidence type="ECO:0000313" key="3">
    <source>
        <dbReference type="EMBL" id="GGD91738.1"/>
    </source>
</evidence>
<reference evidence="3" key="2">
    <citation type="submission" date="2020-09" db="EMBL/GenBank/DDBJ databases">
        <authorList>
            <person name="Sun Q."/>
            <person name="Zhou Y."/>
        </authorList>
    </citation>
    <scope>NUCLEOTIDE SEQUENCE</scope>
    <source>
        <strain evidence="3">CGMCC 1.12924</strain>
    </source>
</reference>
<dbReference type="InterPro" id="IPR054828">
    <property type="entry name" value="Vit_B12_bind_prot"/>
</dbReference>
<keyword evidence="1" id="KW-0732">Signal</keyword>
<name>A0A8J2V9H3_9FLAO</name>
<accession>A0A8J2V9H3</accession>
<dbReference type="Gene3D" id="3.40.50.1980">
    <property type="entry name" value="Nitrogenase molybdenum iron protein domain"/>
    <property type="match status" value="2"/>
</dbReference>